<evidence type="ECO:0000256" key="1">
    <source>
        <dbReference type="SAM" id="MobiDB-lite"/>
    </source>
</evidence>
<name>A0ABU6ZTV8_9FABA</name>
<reference evidence="2 3" key="1">
    <citation type="journal article" date="2023" name="Plants (Basel)">
        <title>Bridging the Gap: Combining Genomics and Transcriptomics Approaches to Understand Stylosanthes scabra, an Orphan Legume from the Brazilian Caatinga.</title>
        <authorList>
            <person name="Ferreira-Neto J.R.C."/>
            <person name="da Silva M.D."/>
            <person name="Binneck E."/>
            <person name="de Melo N.F."/>
            <person name="da Silva R.H."/>
            <person name="de Melo A.L.T.M."/>
            <person name="Pandolfi V."/>
            <person name="Bustamante F.O."/>
            <person name="Brasileiro-Vidal A.C."/>
            <person name="Benko-Iseppon A.M."/>
        </authorList>
    </citation>
    <scope>NUCLEOTIDE SEQUENCE [LARGE SCALE GENOMIC DNA]</scope>
    <source>
        <tissue evidence="2">Leaves</tissue>
    </source>
</reference>
<protein>
    <submittedName>
        <fullName evidence="2">Uncharacterized protein</fullName>
    </submittedName>
</protein>
<evidence type="ECO:0000313" key="2">
    <source>
        <dbReference type="EMBL" id="MED6225414.1"/>
    </source>
</evidence>
<evidence type="ECO:0000313" key="3">
    <source>
        <dbReference type="Proteomes" id="UP001341840"/>
    </source>
</evidence>
<feature type="region of interest" description="Disordered" evidence="1">
    <location>
        <begin position="74"/>
        <end position="146"/>
    </location>
</feature>
<sequence>MEVDTMDALLAQNKANYQQLNTLNKKMEKLEVASFGTQGEIQATCGLCGSPHENHNCSLIREDQQVEQANYMENQQRQQPYNDPNTNTYNPGLRNHPNLGWRGNQNQRNNNFQNRSSYPPIQRPPFSTTSKSTTTTSTETTSTKFL</sequence>
<feature type="compositionally biased region" description="Low complexity" evidence="1">
    <location>
        <begin position="80"/>
        <end position="91"/>
    </location>
</feature>
<gene>
    <name evidence="2" type="ORF">PIB30_093523</name>
</gene>
<keyword evidence="3" id="KW-1185">Reference proteome</keyword>
<proteinExistence type="predicted"/>
<accession>A0ABU6ZTV8</accession>
<comment type="caution">
    <text evidence="2">The sequence shown here is derived from an EMBL/GenBank/DDBJ whole genome shotgun (WGS) entry which is preliminary data.</text>
</comment>
<organism evidence="2 3">
    <name type="scientific">Stylosanthes scabra</name>
    <dbReference type="NCBI Taxonomy" id="79078"/>
    <lineage>
        <taxon>Eukaryota</taxon>
        <taxon>Viridiplantae</taxon>
        <taxon>Streptophyta</taxon>
        <taxon>Embryophyta</taxon>
        <taxon>Tracheophyta</taxon>
        <taxon>Spermatophyta</taxon>
        <taxon>Magnoliopsida</taxon>
        <taxon>eudicotyledons</taxon>
        <taxon>Gunneridae</taxon>
        <taxon>Pentapetalae</taxon>
        <taxon>rosids</taxon>
        <taxon>fabids</taxon>
        <taxon>Fabales</taxon>
        <taxon>Fabaceae</taxon>
        <taxon>Papilionoideae</taxon>
        <taxon>50 kb inversion clade</taxon>
        <taxon>dalbergioids sensu lato</taxon>
        <taxon>Dalbergieae</taxon>
        <taxon>Pterocarpus clade</taxon>
        <taxon>Stylosanthes</taxon>
    </lineage>
</organism>
<dbReference type="EMBL" id="JASCZI010273861">
    <property type="protein sequence ID" value="MED6225414.1"/>
    <property type="molecule type" value="Genomic_DNA"/>
</dbReference>
<feature type="compositionally biased region" description="Low complexity" evidence="1">
    <location>
        <begin position="102"/>
        <end position="115"/>
    </location>
</feature>
<dbReference type="Proteomes" id="UP001341840">
    <property type="component" value="Unassembled WGS sequence"/>
</dbReference>
<feature type="compositionally biased region" description="Low complexity" evidence="1">
    <location>
        <begin position="127"/>
        <end position="146"/>
    </location>
</feature>